<dbReference type="Pfam" id="PF13432">
    <property type="entry name" value="TPR_16"/>
    <property type="match status" value="1"/>
</dbReference>
<feature type="compositionally biased region" description="Polar residues" evidence="2">
    <location>
        <begin position="30"/>
        <end position="45"/>
    </location>
</feature>
<dbReference type="SMART" id="SM00028">
    <property type="entry name" value="TPR"/>
    <property type="match status" value="3"/>
</dbReference>
<gene>
    <name evidence="3" type="ORF">CU041_15660</name>
</gene>
<keyword evidence="4" id="KW-1185">Reference proteome</keyword>
<feature type="region of interest" description="Disordered" evidence="2">
    <location>
        <begin position="23"/>
        <end position="48"/>
    </location>
</feature>
<sequence>MSAMSDYQSTTAPNAAHVRAKLRLQPAIPPTNSTSLPGNRGTTPSVPAHKLATGLSEIRTQWSSGHRRAARKLCGKLLQDYPDNGDLLQINGLICNESGQVSDAVRSLERACNCASPKPVYFTDLSAVLANAGYEAQAKTVLNAAIKHFALDGKVHLQLGLLEARGMGTRNAIPHLKRAIALAPNDWTAWSAMGVVLLSLDDIEAALQHLGKALKCAQANADAKAINDIRISIGECQKELGNVAEACALFEIVLSQEPHNVRAWHCLTLATRVPEDHPARAVIFDIYQSGRYQSMPVNEQEMLLFSIGKVEMEAKNVDAAMKALAEANRTKRQTINYTPAAIEDMLDHVRDRFPAERFAHLGPVRNDADEPQHVFIVGMPRSGTTLTEQILSSHPDVFGAGELDTMVYHHHALIEHKVKNGAAREDVMKYDDDFIRILGQAYRKETLGRITRIQSGSTDNGTATIRRIVDKLPSNFTRAGMLALMLPNTRIIHCRRHPVASCFSIYNRRFGGVQNFAYDQRDLGHYYNTYERFMDHWRDVLPSDRLIEVDYENVVDNLETEARRLIEFVGLPWDDACLNFHQNERQVRTHSALQVRKPIYRTSLKGWQPYAKHLGPLLETLGLDEQGNPRDTDTKKAS</sequence>
<dbReference type="InterPro" id="IPR011990">
    <property type="entry name" value="TPR-like_helical_dom_sf"/>
</dbReference>
<dbReference type="SUPFAM" id="SSF52540">
    <property type="entry name" value="P-loop containing nucleoside triphosphate hydrolases"/>
    <property type="match status" value="1"/>
</dbReference>
<dbReference type="Pfam" id="PF13469">
    <property type="entry name" value="Sulfotransfer_3"/>
    <property type="match status" value="1"/>
</dbReference>
<evidence type="ECO:0000313" key="4">
    <source>
        <dbReference type="Proteomes" id="UP000233365"/>
    </source>
</evidence>
<dbReference type="Proteomes" id="UP000233365">
    <property type="component" value="Unassembled WGS sequence"/>
</dbReference>
<accession>A0ABX4R4Y3</accession>
<name>A0ABX4R4Y3_9PROT</name>
<evidence type="ECO:0000313" key="3">
    <source>
        <dbReference type="EMBL" id="PKR48155.1"/>
    </source>
</evidence>
<dbReference type="InterPro" id="IPR027417">
    <property type="entry name" value="P-loop_NTPase"/>
</dbReference>
<dbReference type="InterPro" id="IPR019734">
    <property type="entry name" value="TPR_rpt"/>
</dbReference>
<protein>
    <recommendedName>
        <fullName evidence="5">Sulfotransferase</fullName>
    </recommendedName>
</protein>
<dbReference type="SUPFAM" id="SSF48452">
    <property type="entry name" value="TPR-like"/>
    <property type="match status" value="1"/>
</dbReference>
<dbReference type="Gene3D" id="1.25.40.10">
    <property type="entry name" value="Tetratricopeptide repeat domain"/>
    <property type="match status" value="1"/>
</dbReference>
<dbReference type="EMBL" id="PGTS01000006">
    <property type="protein sequence ID" value="PKR48155.1"/>
    <property type="molecule type" value="Genomic_DNA"/>
</dbReference>
<evidence type="ECO:0000256" key="1">
    <source>
        <dbReference type="ARBA" id="ARBA00022679"/>
    </source>
</evidence>
<comment type="caution">
    <text evidence="3">The sequence shown here is derived from an EMBL/GenBank/DDBJ whole genome shotgun (WGS) entry which is preliminary data.</text>
</comment>
<evidence type="ECO:0008006" key="5">
    <source>
        <dbReference type="Google" id="ProtNLM"/>
    </source>
</evidence>
<reference evidence="3 4" key="1">
    <citation type="submission" date="2017-11" db="EMBL/GenBank/DDBJ databases">
        <title>Biodiversity and function of Thalassospira species in the particle-attached aromatic-hydrocarbon-degrading consortia from the surface seawater of the China South Sea.</title>
        <authorList>
            <person name="Dong C."/>
            <person name="Liu R."/>
            <person name="Shao Z."/>
        </authorList>
    </citation>
    <scope>NUCLEOTIDE SEQUENCE [LARGE SCALE GENOMIC DNA]</scope>
    <source>
        <strain evidence="3 4">139Z-12</strain>
    </source>
</reference>
<proteinExistence type="predicted"/>
<dbReference type="Gene3D" id="3.40.50.300">
    <property type="entry name" value="P-loop containing nucleotide triphosphate hydrolases"/>
    <property type="match status" value="1"/>
</dbReference>
<keyword evidence="1" id="KW-0808">Transferase</keyword>
<dbReference type="PANTHER" id="PTHR12788:SF10">
    <property type="entry name" value="PROTEIN-TYROSINE SULFOTRANSFERASE"/>
    <property type="match status" value="1"/>
</dbReference>
<dbReference type="PANTHER" id="PTHR12788">
    <property type="entry name" value="PROTEIN-TYROSINE SULFOTRANSFERASE 2"/>
    <property type="match status" value="1"/>
</dbReference>
<evidence type="ECO:0000256" key="2">
    <source>
        <dbReference type="SAM" id="MobiDB-lite"/>
    </source>
</evidence>
<dbReference type="Pfam" id="PF13174">
    <property type="entry name" value="TPR_6"/>
    <property type="match status" value="1"/>
</dbReference>
<organism evidence="3 4">
    <name type="scientific">Thalassospira povalilytica</name>
    <dbReference type="NCBI Taxonomy" id="732237"/>
    <lineage>
        <taxon>Bacteria</taxon>
        <taxon>Pseudomonadati</taxon>
        <taxon>Pseudomonadota</taxon>
        <taxon>Alphaproteobacteria</taxon>
        <taxon>Rhodospirillales</taxon>
        <taxon>Thalassospiraceae</taxon>
        <taxon>Thalassospira</taxon>
    </lineage>
</organism>
<dbReference type="InterPro" id="IPR026634">
    <property type="entry name" value="TPST-like"/>
</dbReference>